<dbReference type="RefSeq" id="WP_191201289.1">
    <property type="nucleotide sequence ID" value="NZ_BAAAPA010000001.1"/>
</dbReference>
<keyword evidence="6" id="KW-1185">Reference proteome</keyword>
<keyword evidence="2" id="KW-0560">Oxidoreductase</keyword>
<evidence type="ECO:0000313" key="5">
    <source>
        <dbReference type="EMBL" id="MBD3916951.1"/>
    </source>
</evidence>
<dbReference type="PANTHER" id="PTHR30466">
    <property type="entry name" value="FLAVIN REDUCTASE"/>
    <property type="match status" value="1"/>
</dbReference>
<proteinExistence type="inferred from homology"/>
<evidence type="ECO:0000256" key="2">
    <source>
        <dbReference type="ARBA" id="ARBA00023002"/>
    </source>
</evidence>
<feature type="domain" description="Flavin reductase like" evidence="4">
    <location>
        <begin position="30"/>
        <end position="174"/>
    </location>
</feature>
<dbReference type="PANTHER" id="PTHR30466:SF11">
    <property type="entry name" value="FLAVIN-DEPENDENT MONOOXYGENASE, REDUCTASE SUBUNIT HSAB"/>
    <property type="match status" value="1"/>
</dbReference>
<sequence length="179" mass="18855">MTVSPSPTTTPTTGLTTNQDLDPRLLRDAFGTFPSGVVAIAAEIDGRPVGLAASSFTSVSLDPPLVSVNLAVSSKTWPDLRRSSHLGVTVLADHHAAVCRALAGPVDQRFDSIAWTATPDGAITLDDGLASFDCTIYREVEAGDHVLVLLRLHALQQAEDVANPLVFHNSGFGTLRTLA</sequence>
<organism evidence="5 6">
    <name type="scientific">Nocardioides hwasunensis</name>
    <dbReference type="NCBI Taxonomy" id="397258"/>
    <lineage>
        <taxon>Bacteria</taxon>
        <taxon>Bacillati</taxon>
        <taxon>Actinomycetota</taxon>
        <taxon>Actinomycetes</taxon>
        <taxon>Propionibacteriales</taxon>
        <taxon>Nocardioidaceae</taxon>
        <taxon>Nocardioides</taxon>
    </lineage>
</organism>
<dbReference type="EMBL" id="JACXYY010000010">
    <property type="protein sequence ID" value="MBD3916951.1"/>
    <property type="molecule type" value="Genomic_DNA"/>
</dbReference>
<dbReference type="InterPro" id="IPR002563">
    <property type="entry name" value="Flavin_Rdtase-like_dom"/>
</dbReference>
<evidence type="ECO:0000259" key="4">
    <source>
        <dbReference type="SMART" id="SM00903"/>
    </source>
</evidence>
<evidence type="ECO:0000256" key="1">
    <source>
        <dbReference type="ARBA" id="ARBA00008898"/>
    </source>
</evidence>
<feature type="compositionally biased region" description="Low complexity" evidence="3">
    <location>
        <begin position="1"/>
        <end position="17"/>
    </location>
</feature>
<dbReference type="SMART" id="SM00903">
    <property type="entry name" value="Flavin_Reduct"/>
    <property type="match status" value="1"/>
</dbReference>
<dbReference type="InterPro" id="IPR050268">
    <property type="entry name" value="NADH-dep_flavin_reductase"/>
</dbReference>
<feature type="region of interest" description="Disordered" evidence="3">
    <location>
        <begin position="1"/>
        <end position="20"/>
    </location>
</feature>
<accession>A0ABR8MNS8</accession>
<protein>
    <submittedName>
        <fullName evidence="5">Flavin reductase family protein</fullName>
    </submittedName>
</protein>
<evidence type="ECO:0000256" key="3">
    <source>
        <dbReference type="SAM" id="MobiDB-lite"/>
    </source>
</evidence>
<reference evidence="5 6" key="1">
    <citation type="submission" date="2020-09" db="EMBL/GenBank/DDBJ databases">
        <title>novel species in genus Nocardioides.</title>
        <authorList>
            <person name="Zhang G."/>
        </authorList>
    </citation>
    <scope>NUCLEOTIDE SEQUENCE [LARGE SCALE GENOMIC DNA]</scope>
    <source>
        <strain evidence="5 6">19197</strain>
    </source>
</reference>
<dbReference type="Gene3D" id="2.30.110.10">
    <property type="entry name" value="Electron Transport, Fmn-binding Protein, Chain A"/>
    <property type="match status" value="1"/>
</dbReference>
<dbReference type="Pfam" id="PF01613">
    <property type="entry name" value="Flavin_Reduct"/>
    <property type="match status" value="1"/>
</dbReference>
<dbReference type="SUPFAM" id="SSF50475">
    <property type="entry name" value="FMN-binding split barrel"/>
    <property type="match status" value="1"/>
</dbReference>
<gene>
    <name evidence="5" type="ORF">IEZ25_20220</name>
</gene>
<name>A0ABR8MNS8_9ACTN</name>
<evidence type="ECO:0000313" key="6">
    <source>
        <dbReference type="Proteomes" id="UP000649289"/>
    </source>
</evidence>
<dbReference type="InterPro" id="IPR012349">
    <property type="entry name" value="Split_barrel_FMN-bd"/>
</dbReference>
<dbReference type="Proteomes" id="UP000649289">
    <property type="component" value="Unassembled WGS sequence"/>
</dbReference>
<comment type="similarity">
    <text evidence="1">Belongs to the non-flavoprotein flavin reductase family.</text>
</comment>
<comment type="caution">
    <text evidence="5">The sequence shown here is derived from an EMBL/GenBank/DDBJ whole genome shotgun (WGS) entry which is preliminary data.</text>
</comment>